<organism evidence="1 2">
    <name type="scientific">Apiosordaria backusii</name>
    <dbReference type="NCBI Taxonomy" id="314023"/>
    <lineage>
        <taxon>Eukaryota</taxon>
        <taxon>Fungi</taxon>
        <taxon>Dikarya</taxon>
        <taxon>Ascomycota</taxon>
        <taxon>Pezizomycotina</taxon>
        <taxon>Sordariomycetes</taxon>
        <taxon>Sordariomycetidae</taxon>
        <taxon>Sordariales</taxon>
        <taxon>Lasiosphaeriaceae</taxon>
        <taxon>Apiosordaria</taxon>
    </lineage>
</organism>
<name>A0AA40E3J1_9PEZI</name>
<evidence type="ECO:0000313" key="1">
    <source>
        <dbReference type="EMBL" id="KAK0721263.1"/>
    </source>
</evidence>
<gene>
    <name evidence="1" type="ORF">B0T21DRAFT_414458</name>
</gene>
<keyword evidence="2" id="KW-1185">Reference proteome</keyword>
<dbReference type="AlphaFoldDB" id="A0AA40E3J1"/>
<reference evidence="1" key="1">
    <citation type="submission" date="2023-06" db="EMBL/GenBank/DDBJ databases">
        <title>Genome-scale phylogeny and comparative genomics of the fungal order Sordariales.</title>
        <authorList>
            <consortium name="Lawrence Berkeley National Laboratory"/>
            <person name="Hensen N."/>
            <person name="Bonometti L."/>
            <person name="Westerberg I."/>
            <person name="Brannstrom I.O."/>
            <person name="Guillou S."/>
            <person name="Cros-Aarteil S."/>
            <person name="Calhoun S."/>
            <person name="Haridas S."/>
            <person name="Kuo A."/>
            <person name="Mondo S."/>
            <person name="Pangilinan J."/>
            <person name="Riley R."/>
            <person name="Labutti K."/>
            <person name="Andreopoulos B."/>
            <person name="Lipzen A."/>
            <person name="Chen C."/>
            <person name="Yanf M."/>
            <person name="Daum C."/>
            <person name="Ng V."/>
            <person name="Clum A."/>
            <person name="Steindorff A."/>
            <person name="Ohm R."/>
            <person name="Martin F."/>
            <person name="Silar P."/>
            <person name="Natvig D."/>
            <person name="Lalanne C."/>
            <person name="Gautier V."/>
            <person name="Ament-Velasquez S.L."/>
            <person name="Kruys A."/>
            <person name="Hutchinson M.I."/>
            <person name="Powell A.J."/>
            <person name="Barry K."/>
            <person name="Miller A.N."/>
            <person name="Grigoriev I.V."/>
            <person name="Debuchy R."/>
            <person name="Gladieux P."/>
            <person name="Thoren M.H."/>
            <person name="Johannesson H."/>
        </authorList>
    </citation>
    <scope>NUCLEOTIDE SEQUENCE</scope>
    <source>
        <strain evidence="1">CBS 540.89</strain>
    </source>
</reference>
<accession>A0AA40E3J1</accession>
<dbReference type="EMBL" id="JAUKTV010000012">
    <property type="protein sequence ID" value="KAK0721263.1"/>
    <property type="molecule type" value="Genomic_DNA"/>
</dbReference>
<evidence type="ECO:0000313" key="2">
    <source>
        <dbReference type="Proteomes" id="UP001172159"/>
    </source>
</evidence>
<protein>
    <submittedName>
        <fullName evidence="1">Uncharacterized protein</fullName>
    </submittedName>
</protein>
<sequence length="210" mass="23715">MPHYHDGCGNACDDGDCKEFPAEFMFRLHINDAGDNSPSGPLGIIYLKVSNFYRALERGFILDEHFIGFNGSGIHDLILDDLRPDTLDRMAKSVNESFVCRRTWPLKNRNRKKPFGWSGEIRLYSDEEDGLAKMDVLEVLARASVAQVSGYRSGYDGPPDGGKIYSFFAEGFRSPSAAKGKENWCLVEDLEDPFDPWWGWRIDGKDYSGV</sequence>
<comment type="caution">
    <text evidence="1">The sequence shown here is derived from an EMBL/GenBank/DDBJ whole genome shotgun (WGS) entry which is preliminary data.</text>
</comment>
<dbReference type="Proteomes" id="UP001172159">
    <property type="component" value="Unassembled WGS sequence"/>
</dbReference>
<proteinExistence type="predicted"/>